<dbReference type="AlphaFoldDB" id="A0A915CC26"/>
<name>A0A915CC26_PARUN</name>
<proteinExistence type="predicted"/>
<dbReference type="Proteomes" id="UP000887569">
    <property type="component" value="Unplaced"/>
</dbReference>
<feature type="transmembrane region" description="Helical" evidence="1">
    <location>
        <begin position="20"/>
        <end position="38"/>
    </location>
</feature>
<organism evidence="2 3">
    <name type="scientific">Parascaris univalens</name>
    <name type="common">Nematode worm</name>
    <dbReference type="NCBI Taxonomy" id="6257"/>
    <lineage>
        <taxon>Eukaryota</taxon>
        <taxon>Metazoa</taxon>
        <taxon>Ecdysozoa</taxon>
        <taxon>Nematoda</taxon>
        <taxon>Chromadorea</taxon>
        <taxon>Rhabditida</taxon>
        <taxon>Spirurina</taxon>
        <taxon>Ascaridomorpha</taxon>
        <taxon>Ascaridoidea</taxon>
        <taxon>Ascarididae</taxon>
        <taxon>Parascaris</taxon>
    </lineage>
</organism>
<keyword evidence="1" id="KW-1133">Transmembrane helix</keyword>
<protein>
    <submittedName>
        <fullName evidence="3">Uncharacterized protein</fullName>
    </submittedName>
</protein>
<evidence type="ECO:0000256" key="1">
    <source>
        <dbReference type="SAM" id="Phobius"/>
    </source>
</evidence>
<dbReference type="WBParaSite" id="PgR118_g032_t01">
    <property type="protein sequence ID" value="PgR118_g032_t01"/>
    <property type="gene ID" value="PgR118_g032"/>
</dbReference>
<keyword evidence="1" id="KW-0812">Transmembrane</keyword>
<reference evidence="3" key="1">
    <citation type="submission" date="2022-11" db="UniProtKB">
        <authorList>
            <consortium name="WormBaseParasite"/>
        </authorList>
    </citation>
    <scope>IDENTIFICATION</scope>
</reference>
<keyword evidence="1" id="KW-0472">Membrane</keyword>
<evidence type="ECO:0000313" key="2">
    <source>
        <dbReference type="Proteomes" id="UP000887569"/>
    </source>
</evidence>
<keyword evidence="2" id="KW-1185">Reference proteome</keyword>
<accession>A0A915CC26</accession>
<evidence type="ECO:0000313" key="3">
    <source>
        <dbReference type="WBParaSite" id="PgR118_g032_t01"/>
    </source>
</evidence>
<sequence>MSGKRKFYPESILPPYSVTFLGNILDSTLSGLFILYVLPQRRDVIFQRFDFSSGLSTHPYCPPSCVGSFKEHDVVDKAQVNKKWVTLIMRMKLSIPFSHLPNNIFNGKFAHSTRNR</sequence>